<protein>
    <submittedName>
        <fullName evidence="3">Uncharacterized protein</fullName>
    </submittedName>
</protein>
<organism evidence="3 4">
    <name type="scientific">Caenorhabditis bovis</name>
    <dbReference type="NCBI Taxonomy" id="2654633"/>
    <lineage>
        <taxon>Eukaryota</taxon>
        <taxon>Metazoa</taxon>
        <taxon>Ecdysozoa</taxon>
        <taxon>Nematoda</taxon>
        <taxon>Chromadorea</taxon>
        <taxon>Rhabditida</taxon>
        <taxon>Rhabditina</taxon>
        <taxon>Rhabditomorpha</taxon>
        <taxon>Rhabditoidea</taxon>
        <taxon>Rhabditidae</taxon>
        <taxon>Peloderinae</taxon>
        <taxon>Caenorhabditis</taxon>
    </lineage>
</organism>
<gene>
    <name evidence="3" type="ORF">CBOVIS_LOCUS3009</name>
</gene>
<keyword evidence="4" id="KW-1185">Reference proteome</keyword>
<evidence type="ECO:0000256" key="1">
    <source>
        <dbReference type="SAM" id="Phobius"/>
    </source>
</evidence>
<sequence>MMLLLNLIALFSAFIRESRANEAIAIVFENWDFGNYNSHSYELLIVVILAIIVLAAFIFIVSLLFRKLFLWCIEQNKYKTCDVEAVEKPEKWLHSKEKMMAEENDEDLEQVLELVRLQGDPAVEEAQLVIDDEFNNG</sequence>
<feature type="transmembrane region" description="Helical" evidence="1">
    <location>
        <begin position="44"/>
        <end position="65"/>
    </location>
</feature>
<keyword evidence="1" id="KW-1133">Transmembrane helix</keyword>
<feature type="signal peptide" evidence="2">
    <location>
        <begin position="1"/>
        <end position="20"/>
    </location>
</feature>
<evidence type="ECO:0000313" key="3">
    <source>
        <dbReference type="EMBL" id="CAB3399978.1"/>
    </source>
</evidence>
<feature type="chain" id="PRO_5035937500" evidence="2">
    <location>
        <begin position="21"/>
        <end position="137"/>
    </location>
</feature>
<evidence type="ECO:0000256" key="2">
    <source>
        <dbReference type="SAM" id="SignalP"/>
    </source>
</evidence>
<comment type="caution">
    <text evidence="3">The sequence shown here is derived from an EMBL/GenBank/DDBJ whole genome shotgun (WGS) entry which is preliminary data.</text>
</comment>
<keyword evidence="1" id="KW-0812">Transmembrane</keyword>
<accession>A0A8S1EKU6</accession>
<dbReference type="AlphaFoldDB" id="A0A8S1EKU6"/>
<proteinExistence type="predicted"/>
<reference evidence="3 4" key="1">
    <citation type="submission" date="2020-04" db="EMBL/GenBank/DDBJ databases">
        <authorList>
            <person name="Laetsch R D."/>
            <person name="Stevens L."/>
            <person name="Kumar S."/>
            <person name="Blaxter L. M."/>
        </authorList>
    </citation>
    <scope>NUCLEOTIDE SEQUENCE [LARGE SCALE GENOMIC DNA]</scope>
</reference>
<name>A0A8S1EKU6_9PELO</name>
<evidence type="ECO:0000313" key="4">
    <source>
        <dbReference type="Proteomes" id="UP000494206"/>
    </source>
</evidence>
<dbReference type="Proteomes" id="UP000494206">
    <property type="component" value="Unassembled WGS sequence"/>
</dbReference>
<keyword evidence="1" id="KW-0472">Membrane</keyword>
<dbReference type="EMBL" id="CADEPM010000002">
    <property type="protein sequence ID" value="CAB3399978.1"/>
    <property type="molecule type" value="Genomic_DNA"/>
</dbReference>
<keyword evidence="2" id="KW-0732">Signal</keyword>